<accession>A0A9R1VNT0</accession>
<keyword evidence="3" id="KW-0964">Secreted</keyword>
<evidence type="ECO:0000313" key="9">
    <source>
        <dbReference type="EMBL" id="KAJ0208709.1"/>
    </source>
</evidence>
<dbReference type="GO" id="GO:0016788">
    <property type="term" value="F:hydrolase activity, acting on ester bonds"/>
    <property type="evidence" value="ECO:0007669"/>
    <property type="project" value="InterPro"/>
</dbReference>
<reference evidence="9 10" key="1">
    <citation type="journal article" date="2017" name="Nat. Commun.">
        <title>Genome assembly with in vitro proximity ligation data and whole-genome triplication in lettuce.</title>
        <authorList>
            <person name="Reyes-Chin-Wo S."/>
            <person name="Wang Z."/>
            <person name="Yang X."/>
            <person name="Kozik A."/>
            <person name="Arikit S."/>
            <person name="Song C."/>
            <person name="Xia L."/>
            <person name="Froenicke L."/>
            <person name="Lavelle D.O."/>
            <person name="Truco M.J."/>
            <person name="Xia R."/>
            <person name="Zhu S."/>
            <person name="Xu C."/>
            <person name="Xu H."/>
            <person name="Xu X."/>
            <person name="Cox K."/>
            <person name="Korf I."/>
            <person name="Meyers B.C."/>
            <person name="Michelmore R.W."/>
        </authorList>
    </citation>
    <scope>NUCLEOTIDE SEQUENCE [LARGE SCALE GENOMIC DNA]</scope>
    <source>
        <strain evidence="10">cv. Salinas</strain>
        <tissue evidence="9">Seedlings</tissue>
    </source>
</reference>
<evidence type="ECO:0000256" key="8">
    <source>
        <dbReference type="SAM" id="SignalP"/>
    </source>
</evidence>
<dbReference type="Proteomes" id="UP000235145">
    <property type="component" value="Unassembled WGS sequence"/>
</dbReference>
<dbReference type="InterPro" id="IPR051238">
    <property type="entry name" value="GDSL_esterase/lipase"/>
</dbReference>
<keyword evidence="6" id="KW-0442">Lipid degradation</keyword>
<comment type="caution">
    <text evidence="9">The sequence shown here is derived from an EMBL/GenBank/DDBJ whole genome shotgun (WGS) entry which is preliminary data.</text>
</comment>
<keyword evidence="7" id="KW-0443">Lipid metabolism</keyword>
<dbReference type="Gramene" id="rna-gnl|WGS:NBSK|LSAT_4X47241_mrna">
    <property type="protein sequence ID" value="cds-PLY69933.1"/>
    <property type="gene ID" value="gene-LSAT_4X47241"/>
</dbReference>
<evidence type="ECO:0000256" key="6">
    <source>
        <dbReference type="ARBA" id="ARBA00022963"/>
    </source>
</evidence>
<dbReference type="OrthoDB" id="1683520at2759"/>
<dbReference type="InterPro" id="IPR035669">
    <property type="entry name" value="SGNH_plant_lipase-like"/>
</dbReference>
<dbReference type="InterPro" id="IPR001087">
    <property type="entry name" value="GDSL"/>
</dbReference>
<comment type="similarity">
    <text evidence="2">Belongs to the 'GDSL' lipolytic enzyme family.</text>
</comment>
<dbReference type="PANTHER" id="PTHR45650">
    <property type="entry name" value="GDSL-LIKE LIPASE/ACYLHYDROLASE-RELATED"/>
    <property type="match status" value="1"/>
</dbReference>
<evidence type="ECO:0000256" key="5">
    <source>
        <dbReference type="ARBA" id="ARBA00022801"/>
    </source>
</evidence>
<evidence type="ECO:0000256" key="3">
    <source>
        <dbReference type="ARBA" id="ARBA00022525"/>
    </source>
</evidence>
<name>A0A9R1VNT0_LACSA</name>
<evidence type="ECO:0000256" key="4">
    <source>
        <dbReference type="ARBA" id="ARBA00022729"/>
    </source>
</evidence>
<dbReference type="Pfam" id="PF00657">
    <property type="entry name" value="Lipase_GDSL"/>
    <property type="match status" value="1"/>
</dbReference>
<dbReference type="GO" id="GO:0016042">
    <property type="term" value="P:lipid catabolic process"/>
    <property type="evidence" value="ECO:0007669"/>
    <property type="project" value="UniProtKB-KW"/>
</dbReference>
<dbReference type="Gene3D" id="3.40.50.1110">
    <property type="entry name" value="SGNH hydrolase"/>
    <property type="match status" value="1"/>
</dbReference>
<dbReference type="EMBL" id="NBSK02000004">
    <property type="protein sequence ID" value="KAJ0208709.1"/>
    <property type="molecule type" value="Genomic_DNA"/>
</dbReference>
<proteinExistence type="inferred from homology"/>
<dbReference type="GO" id="GO:0005576">
    <property type="term" value="C:extracellular region"/>
    <property type="evidence" value="ECO:0007669"/>
    <property type="project" value="UniProtKB-SubCell"/>
</dbReference>
<dbReference type="PANTHER" id="PTHR45650:SF9">
    <property type="entry name" value="SGNH HYDROLASE-TYPE ESTERASE DOMAIN-CONTAINING PROTEIN"/>
    <property type="match status" value="1"/>
</dbReference>
<keyword evidence="10" id="KW-1185">Reference proteome</keyword>
<gene>
    <name evidence="9" type="ORF">LSAT_V11C400175690</name>
</gene>
<feature type="chain" id="PRO_5040216737" evidence="8">
    <location>
        <begin position="24"/>
        <end position="357"/>
    </location>
</feature>
<evidence type="ECO:0000256" key="7">
    <source>
        <dbReference type="ARBA" id="ARBA00023098"/>
    </source>
</evidence>
<feature type="signal peptide" evidence="8">
    <location>
        <begin position="1"/>
        <end position="23"/>
    </location>
</feature>
<dbReference type="AlphaFoldDB" id="A0A9R1VNT0"/>
<evidence type="ECO:0000256" key="2">
    <source>
        <dbReference type="ARBA" id="ARBA00008668"/>
    </source>
</evidence>
<protein>
    <submittedName>
        <fullName evidence="9">Uncharacterized protein</fullName>
    </submittedName>
</protein>
<keyword evidence="5" id="KW-0378">Hydrolase</keyword>
<evidence type="ECO:0000313" key="10">
    <source>
        <dbReference type="Proteomes" id="UP000235145"/>
    </source>
</evidence>
<organism evidence="9 10">
    <name type="scientific">Lactuca sativa</name>
    <name type="common">Garden lettuce</name>
    <dbReference type="NCBI Taxonomy" id="4236"/>
    <lineage>
        <taxon>Eukaryota</taxon>
        <taxon>Viridiplantae</taxon>
        <taxon>Streptophyta</taxon>
        <taxon>Embryophyta</taxon>
        <taxon>Tracheophyta</taxon>
        <taxon>Spermatophyta</taxon>
        <taxon>Magnoliopsida</taxon>
        <taxon>eudicotyledons</taxon>
        <taxon>Gunneridae</taxon>
        <taxon>Pentapetalae</taxon>
        <taxon>asterids</taxon>
        <taxon>campanulids</taxon>
        <taxon>Asterales</taxon>
        <taxon>Asteraceae</taxon>
        <taxon>Cichorioideae</taxon>
        <taxon>Cichorieae</taxon>
        <taxon>Lactucinae</taxon>
        <taxon>Lactuca</taxon>
    </lineage>
</organism>
<sequence length="357" mass="39135">MASEPCVLFWILVLHVQIFVVIGNPRVPCLFIFGDSLVDNGNNNDLETQAKANYKPYGIDFPEGVSGRFTNGRTIADMIGHLLGFKNFVPPHATVKDEEISTGVNYGSGSAGIRDESGRHLGDRLSLATQIRNHKAIITRITNLQNNKTLTDGHLKRCIYLSNIGSNDYINNFLIPELYPECHKYSSDEYAAILVRQYSQHLTTLYNMGARKVAVFGLGQIGCALEVIARFGTPGSSSCVDLINDSVNIFNGRLKPAVDKLNNDFPDSRFTFINVTSILAPQGGVQFPNIPCCKVRPDGQCIPDTDPCPNRGLSVYYDGFHPTEVANTVLATRSYTALSALDASPYDIAHLSQVADD</sequence>
<comment type="subcellular location">
    <subcellularLocation>
        <location evidence="1">Secreted</location>
    </subcellularLocation>
</comment>
<dbReference type="InterPro" id="IPR036514">
    <property type="entry name" value="SGNH_hydro_sf"/>
</dbReference>
<evidence type="ECO:0000256" key="1">
    <source>
        <dbReference type="ARBA" id="ARBA00004613"/>
    </source>
</evidence>
<dbReference type="CDD" id="cd01837">
    <property type="entry name" value="SGNH_plant_lipase_like"/>
    <property type="match status" value="1"/>
</dbReference>
<keyword evidence="4 8" id="KW-0732">Signal</keyword>